<dbReference type="InterPro" id="IPR002656">
    <property type="entry name" value="Acyl_transf_3_dom"/>
</dbReference>
<dbReference type="PANTHER" id="PTHR43767:SF10">
    <property type="entry name" value="SURFACTIN SYNTHASE SUBUNIT 1"/>
    <property type="match status" value="1"/>
</dbReference>
<dbReference type="Gene3D" id="3.40.50.12780">
    <property type="entry name" value="N-terminal domain of ligase-like"/>
    <property type="match status" value="1"/>
</dbReference>
<feature type="region of interest" description="Disordered" evidence="1">
    <location>
        <begin position="503"/>
        <end position="548"/>
    </location>
</feature>
<feature type="domain" description="AMP-dependent synthetase/ligase" evidence="3">
    <location>
        <begin position="59"/>
        <end position="382"/>
    </location>
</feature>
<dbReference type="EMBL" id="ASYR01000002">
    <property type="protein sequence ID" value="KAF0651572.1"/>
    <property type="molecule type" value="Genomic_DNA"/>
</dbReference>
<feature type="transmembrane region" description="Helical" evidence="2">
    <location>
        <begin position="892"/>
        <end position="911"/>
    </location>
</feature>
<evidence type="ECO:0000259" key="3">
    <source>
        <dbReference type="Pfam" id="PF00501"/>
    </source>
</evidence>
<evidence type="ECO:0000313" key="6">
    <source>
        <dbReference type="EMBL" id="KAF0651572.1"/>
    </source>
</evidence>
<evidence type="ECO:0000259" key="4">
    <source>
        <dbReference type="Pfam" id="PF00550"/>
    </source>
</evidence>
<dbReference type="InterPro" id="IPR009081">
    <property type="entry name" value="PP-bd_ACP"/>
</dbReference>
<feature type="transmembrane region" description="Helical" evidence="2">
    <location>
        <begin position="814"/>
        <end position="832"/>
    </location>
</feature>
<name>A0A1Y2NZZ1_STRFR</name>
<evidence type="ECO:0000313" key="9">
    <source>
        <dbReference type="Proteomes" id="UP000731519"/>
    </source>
</evidence>
<feature type="domain" description="Acyltransferase 3" evidence="5">
    <location>
        <begin position="634"/>
        <end position="907"/>
    </location>
</feature>
<feature type="transmembrane region" description="Helical" evidence="2">
    <location>
        <begin position="790"/>
        <end position="807"/>
    </location>
</feature>
<feature type="compositionally biased region" description="Low complexity" evidence="1">
    <location>
        <begin position="1"/>
        <end position="25"/>
    </location>
</feature>
<gene>
    <name evidence="7" type="primary">lcfB_2</name>
    <name evidence="7" type="ORF">BG846_01193</name>
    <name evidence="6" type="ORF">K701_01200</name>
</gene>
<feature type="domain" description="Carrier" evidence="4">
    <location>
        <begin position="552"/>
        <end position="594"/>
    </location>
</feature>
<keyword evidence="2" id="KW-0472">Membrane</keyword>
<dbReference type="InterPro" id="IPR042099">
    <property type="entry name" value="ANL_N_sf"/>
</dbReference>
<proteinExistence type="predicted"/>
<dbReference type="SUPFAM" id="SSF47336">
    <property type="entry name" value="ACP-like"/>
    <property type="match status" value="1"/>
</dbReference>
<evidence type="ECO:0000256" key="2">
    <source>
        <dbReference type="SAM" id="Phobius"/>
    </source>
</evidence>
<accession>A0A1Y2NZZ1</accession>
<organism evidence="7 8">
    <name type="scientific">Streptomyces fradiae ATCC 10745 = DSM 40063</name>
    <dbReference type="NCBI Taxonomy" id="1319510"/>
    <lineage>
        <taxon>Bacteria</taxon>
        <taxon>Bacillati</taxon>
        <taxon>Actinomycetota</taxon>
        <taxon>Actinomycetes</taxon>
        <taxon>Kitasatosporales</taxon>
        <taxon>Streptomycetaceae</taxon>
        <taxon>Streptomyces</taxon>
    </lineage>
</organism>
<dbReference type="EMBL" id="MIFZ01000104">
    <property type="protein sequence ID" value="OSY53142.1"/>
    <property type="molecule type" value="Genomic_DNA"/>
</dbReference>
<feature type="transmembrane region" description="Helical" evidence="2">
    <location>
        <begin position="862"/>
        <end position="880"/>
    </location>
</feature>
<dbReference type="Proteomes" id="UP000731519">
    <property type="component" value="Unassembled WGS sequence"/>
</dbReference>
<feature type="region of interest" description="Disordered" evidence="1">
    <location>
        <begin position="608"/>
        <end position="627"/>
    </location>
</feature>
<dbReference type="InterPro" id="IPR045851">
    <property type="entry name" value="AMP-bd_C_sf"/>
</dbReference>
<keyword evidence="2" id="KW-1133">Transmembrane helix</keyword>
<dbReference type="InterPro" id="IPR036736">
    <property type="entry name" value="ACP-like_sf"/>
</dbReference>
<feature type="region of interest" description="Disordered" evidence="1">
    <location>
        <begin position="1"/>
        <end position="53"/>
    </location>
</feature>
<dbReference type="GO" id="GO:0004467">
    <property type="term" value="F:long-chain fatty acid-CoA ligase activity"/>
    <property type="evidence" value="ECO:0007669"/>
    <property type="project" value="UniProtKB-EC"/>
</dbReference>
<dbReference type="AlphaFoldDB" id="A0A1Y2NZZ1"/>
<dbReference type="Gene3D" id="1.10.1200.10">
    <property type="entry name" value="ACP-like"/>
    <property type="match status" value="1"/>
</dbReference>
<feature type="compositionally biased region" description="Low complexity" evidence="1">
    <location>
        <begin position="525"/>
        <end position="534"/>
    </location>
</feature>
<feature type="region of interest" description="Disordered" evidence="1">
    <location>
        <begin position="933"/>
        <end position="961"/>
    </location>
</feature>
<feature type="transmembrane region" description="Helical" evidence="2">
    <location>
        <begin position="688"/>
        <end position="707"/>
    </location>
</feature>
<dbReference type="Pfam" id="PF00550">
    <property type="entry name" value="PP-binding"/>
    <property type="match status" value="1"/>
</dbReference>
<dbReference type="GO" id="GO:0016747">
    <property type="term" value="F:acyltransferase activity, transferring groups other than amino-acyl groups"/>
    <property type="evidence" value="ECO:0007669"/>
    <property type="project" value="InterPro"/>
</dbReference>
<feature type="transmembrane region" description="Helical" evidence="2">
    <location>
        <begin position="731"/>
        <end position="752"/>
    </location>
</feature>
<keyword evidence="7" id="KW-0436">Ligase</keyword>
<feature type="transmembrane region" description="Helical" evidence="2">
    <location>
        <begin position="838"/>
        <end position="855"/>
    </location>
</feature>
<evidence type="ECO:0000256" key="1">
    <source>
        <dbReference type="SAM" id="MobiDB-lite"/>
    </source>
</evidence>
<keyword evidence="9" id="KW-1185">Reference proteome</keyword>
<dbReference type="Pfam" id="PF00501">
    <property type="entry name" value="AMP-binding"/>
    <property type="match status" value="1"/>
</dbReference>
<feature type="compositionally biased region" description="Basic residues" evidence="1">
    <location>
        <begin position="933"/>
        <end position="943"/>
    </location>
</feature>
<reference evidence="6 9" key="1">
    <citation type="submission" date="2013-05" db="EMBL/GenBank/DDBJ databases">
        <title>Genome Sequence of Streptomyces fradiae.</title>
        <authorList>
            <person name="Kirby R."/>
        </authorList>
    </citation>
    <scope>NUCLEOTIDE SEQUENCE [LARGE SCALE GENOMIC DNA]</scope>
    <source>
        <strain evidence="6 9">ATCC 10745</strain>
    </source>
</reference>
<dbReference type="Pfam" id="PF01757">
    <property type="entry name" value="Acyl_transf_3"/>
    <property type="match status" value="1"/>
</dbReference>
<feature type="transmembrane region" description="Helical" evidence="2">
    <location>
        <begin position="657"/>
        <end position="676"/>
    </location>
</feature>
<evidence type="ECO:0000313" key="8">
    <source>
        <dbReference type="Proteomes" id="UP000194318"/>
    </source>
</evidence>
<dbReference type="InterPro" id="IPR000873">
    <property type="entry name" value="AMP-dep_synth/lig_dom"/>
</dbReference>
<comment type="caution">
    <text evidence="7">The sequence shown here is derived from an EMBL/GenBank/DDBJ whole genome shotgun (WGS) entry which is preliminary data.</text>
</comment>
<evidence type="ECO:0000313" key="7">
    <source>
        <dbReference type="EMBL" id="OSY53142.1"/>
    </source>
</evidence>
<dbReference type="SUPFAM" id="SSF56801">
    <property type="entry name" value="Acetyl-CoA synthetase-like"/>
    <property type="match status" value="1"/>
</dbReference>
<dbReference type="Gene3D" id="3.30.300.30">
    <property type="match status" value="1"/>
</dbReference>
<protein>
    <submittedName>
        <fullName evidence="7">Long-chain-fatty-acid--CoA ligase</fullName>
        <ecNumber evidence="7">6.2.1.3</ecNumber>
    </submittedName>
</protein>
<evidence type="ECO:0000259" key="5">
    <source>
        <dbReference type="Pfam" id="PF01757"/>
    </source>
</evidence>
<dbReference type="EC" id="6.2.1.3" evidence="7"/>
<dbReference type="PANTHER" id="PTHR43767">
    <property type="entry name" value="LONG-CHAIN-FATTY-ACID--COA LIGASE"/>
    <property type="match status" value="1"/>
</dbReference>
<dbReference type="Proteomes" id="UP000194318">
    <property type="component" value="Unassembled WGS sequence"/>
</dbReference>
<reference evidence="7 8" key="2">
    <citation type="submission" date="2016-09" db="EMBL/GenBank/DDBJ databases">
        <title>Streptomyces fradiae DSM40063, a candidate organism with high potential of specific P450 cytochromes.</title>
        <authorList>
            <person name="Grumaz C."/>
            <person name="Vainshtein Y."/>
            <person name="Kirstahler P."/>
            <person name="Sohn K."/>
        </authorList>
    </citation>
    <scope>NUCLEOTIDE SEQUENCE [LARGE SCALE GENOMIC DNA]</scope>
    <source>
        <strain evidence="7 8">DSM 40063</strain>
    </source>
</reference>
<sequence length="961" mass="102087">MTLPPAARPAPAAGGRALPHPGALPRPGALSAPGGDRPVTGTPPAPGDRPLAGGLPLARDLARHGDRTAVVTSERELSYRELAGRVAETAARLGLGRRLVLLRGANTVAALTAHLAALAAGHVVLLVPGDHPESVAALTAAYDPDVVVHPEAGGEPRIEERRAGSAHALHPDLALLLSTSGSTGSPKLVRLSYENLQANAESIAAYLGIRDTDRAATTLPMHYCYGLSVIHSNLLRGAGVVLTGLSVADPCFWDLFRRARGTSLAGVPYTFDLLDRVGFADMDLPHLRYVTQAGGRLAPERVAHHARLGRRRGWDLFVMYGQTEATARMAYLPPDLAAEHPGAIGVPVPGGAFRLEPADEAAGQGDGVGELVYTGPNVMLGYARTPADLALGRTVDALRTGDLARRTEDGLYEIVGRRSRFLKILGLRVDPQRIEALLARHGLDALCAGDDDRLVLAVVRADGWDERRIRGRVAAECGLPARAVHVHLLPELPRLANGKPDYPSVRALAQPSGAAPAGPAPASEPSPAGSAASPGPDPAGPGPVGGPEGADELCALYARVLDRPDVTPDSSFVSLGGDSLSYVEMSLQLEQRLGRLPLHWHTAPIRELAQPRTPGPRGGGGRRPRRRSVETSVVLRAVAIVCVVGSHIRLFELRGGAHLLLAVAGYNFARFLLSSPERRERTRRSARSIARIAVPTAAWTAFALLISDDYDLSNVLLLHNALWPQDMGPGIHLWFVEALVYILLAVTALLAIPAVHGLEQRFPYGLPVALAGIGLLARYEVVGLPARAEITDAVTVFWLFALGWAAARSRTAAHRLLVTAAALAAVPGFFPGEPRRELFVMAGFCLLVWFPALPSSHRLNQAAGLLAGSSLAIYLTHWQVYPVFDDVSKHLALAASLVFGIAYAAAVARLVRYASAWRTVRLGPGRTLPRRWAAPRRRARRRTGAAAGCRRRPDSGGADAD</sequence>
<feature type="transmembrane region" description="Helical" evidence="2">
    <location>
        <begin position="764"/>
        <end position="784"/>
    </location>
</feature>
<keyword evidence="2" id="KW-0812">Transmembrane</keyword>
<dbReference type="InterPro" id="IPR050237">
    <property type="entry name" value="ATP-dep_AMP-bd_enzyme"/>
</dbReference>